<evidence type="ECO:0000256" key="1">
    <source>
        <dbReference type="ARBA" id="ARBA00004651"/>
    </source>
</evidence>
<dbReference type="GO" id="GO:0032049">
    <property type="term" value="P:cardiolipin biosynthetic process"/>
    <property type="evidence" value="ECO:0007669"/>
    <property type="project" value="UniProtKB-ARBA"/>
</dbReference>
<dbReference type="InterPro" id="IPR001736">
    <property type="entry name" value="PLipase_D/transphosphatidylase"/>
</dbReference>
<keyword evidence="8" id="KW-0808">Transferase</keyword>
<comment type="subcellular location">
    <subcellularLocation>
        <location evidence="1">Cell membrane</location>
        <topology evidence="1">Multi-pass membrane protein</topology>
    </subcellularLocation>
</comment>
<evidence type="ECO:0000313" key="8">
    <source>
        <dbReference type="EMBL" id="STZ10426.1"/>
    </source>
</evidence>
<dbReference type="SUPFAM" id="SSF56024">
    <property type="entry name" value="Phospholipase D/nuclease"/>
    <property type="match status" value="2"/>
</dbReference>
<dbReference type="EC" id="2.7.8.-" evidence="8"/>
<evidence type="ECO:0000256" key="4">
    <source>
        <dbReference type="ARBA" id="ARBA00022989"/>
    </source>
</evidence>
<dbReference type="OrthoDB" id="9762009at2"/>
<gene>
    <name evidence="8" type="primary">cls</name>
    <name evidence="8" type="ORF">NCTC10293_00761</name>
</gene>
<dbReference type="Proteomes" id="UP000255279">
    <property type="component" value="Unassembled WGS sequence"/>
</dbReference>
<dbReference type="Pfam" id="PF13091">
    <property type="entry name" value="PLDc_2"/>
    <property type="match status" value="2"/>
</dbReference>
<evidence type="ECO:0000256" key="6">
    <source>
        <dbReference type="SAM" id="Phobius"/>
    </source>
</evidence>
<dbReference type="PROSITE" id="PS50035">
    <property type="entry name" value="PLD"/>
    <property type="match status" value="2"/>
</dbReference>
<keyword evidence="3 6" id="KW-0812">Transmembrane</keyword>
<reference evidence="8 9" key="1">
    <citation type="submission" date="2018-06" db="EMBL/GenBank/DDBJ databases">
        <authorList>
            <consortium name="Pathogen Informatics"/>
            <person name="Doyle S."/>
        </authorList>
    </citation>
    <scope>NUCLEOTIDE SEQUENCE [LARGE SCALE GENOMIC DNA]</scope>
    <source>
        <strain evidence="8 9">NCTC10293</strain>
    </source>
</reference>
<evidence type="ECO:0000256" key="3">
    <source>
        <dbReference type="ARBA" id="ARBA00022692"/>
    </source>
</evidence>
<dbReference type="Gene3D" id="3.30.870.10">
    <property type="entry name" value="Endonuclease Chain A"/>
    <property type="match status" value="2"/>
</dbReference>
<dbReference type="InterPro" id="IPR027379">
    <property type="entry name" value="CLS_N"/>
</dbReference>
<dbReference type="AlphaFoldDB" id="A0A378R545"/>
<keyword evidence="5 6" id="KW-0472">Membrane</keyword>
<sequence>MNHAWLQILEHIDWLGIGALIHLALAIGVVLRVLQSQRNASVAIAWLAILFALPFIGILLYLLLGETTLGRKYQSRNQQIRALLGAVDFAHADTPLPSAYQGVSRIGTAWTGFHAFYADKARLIDTPDDIFDALIDDINNANTMILMEFYIIHAKGRVLEVLTALENAAQRGVECHILADGVGSVEFFQKHAKTLANTGIYVHESLPVGLFKTLFKRVDLRNHRKIVAIDDKVGYTGSFNLVDPRYFKQDKGFGQWIDMMMRLEDHRTNGVIAALSAIVATDIGAENDKNLTVLTERFHDYTKKLYRLGEIGADGKLTGTPSKTVPIMRIASSLPAVRDVVVQPIPSAPQMTAHVIHSTLVSVIHRANQSVWITTPYFVPDDALLSALTCAAKRGVEVVLIVPKVVDSFLVRHASYAFFEELIEAGVVIAQFGDGLLHTKSVVIDEEYCLFGTVNMDMRSFYLNMEFSLAIYTKPLVMQVLGCQKAYFERADVVGLATWQSRSWGQKLLDNSIRLFGALL</sequence>
<feature type="domain" description="PLD phosphodiesterase" evidence="7">
    <location>
        <begin position="433"/>
        <end position="460"/>
    </location>
</feature>
<dbReference type="PANTHER" id="PTHR21248">
    <property type="entry name" value="CARDIOLIPIN SYNTHASE"/>
    <property type="match status" value="1"/>
</dbReference>
<protein>
    <submittedName>
        <fullName evidence="8">Cardiolipin synthase</fullName>
        <ecNumber evidence="8">2.7.8.-</ecNumber>
    </submittedName>
</protein>
<evidence type="ECO:0000256" key="2">
    <source>
        <dbReference type="ARBA" id="ARBA00022475"/>
    </source>
</evidence>
<feature type="domain" description="PLD phosphodiesterase" evidence="7">
    <location>
        <begin position="218"/>
        <end position="245"/>
    </location>
</feature>
<dbReference type="GO" id="GO:0008808">
    <property type="term" value="F:cardiolipin synthase activity"/>
    <property type="evidence" value="ECO:0007669"/>
    <property type="project" value="TreeGrafter"/>
</dbReference>
<keyword evidence="2" id="KW-1003">Cell membrane</keyword>
<dbReference type="EMBL" id="UGQE01000001">
    <property type="protein sequence ID" value="STZ10426.1"/>
    <property type="molecule type" value="Genomic_DNA"/>
</dbReference>
<organism evidence="8 9">
    <name type="scientific">Moraxella caviae</name>
    <dbReference type="NCBI Taxonomy" id="34060"/>
    <lineage>
        <taxon>Bacteria</taxon>
        <taxon>Pseudomonadati</taxon>
        <taxon>Pseudomonadota</taxon>
        <taxon>Gammaproteobacteria</taxon>
        <taxon>Moraxellales</taxon>
        <taxon>Moraxellaceae</taxon>
        <taxon>Moraxella</taxon>
    </lineage>
</organism>
<dbReference type="SMART" id="SM00155">
    <property type="entry name" value="PLDc"/>
    <property type="match status" value="2"/>
</dbReference>
<dbReference type="PANTHER" id="PTHR21248:SF22">
    <property type="entry name" value="PHOSPHOLIPASE D"/>
    <property type="match status" value="1"/>
</dbReference>
<evidence type="ECO:0000256" key="5">
    <source>
        <dbReference type="ARBA" id="ARBA00023136"/>
    </source>
</evidence>
<dbReference type="Pfam" id="PF13396">
    <property type="entry name" value="PLDc_N"/>
    <property type="match status" value="1"/>
</dbReference>
<evidence type="ECO:0000259" key="7">
    <source>
        <dbReference type="PROSITE" id="PS50035"/>
    </source>
</evidence>
<keyword evidence="4 6" id="KW-1133">Transmembrane helix</keyword>
<evidence type="ECO:0000313" key="9">
    <source>
        <dbReference type="Proteomes" id="UP000255279"/>
    </source>
</evidence>
<dbReference type="RefSeq" id="WP_078275541.1">
    <property type="nucleotide sequence ID" value="NZ_CAACXO010000010.1"/>
</dbReference>
<dbReference type="GO" id="GO:0005886">
    <property type="term" value="C:plasma membrane"/>
    <property type="evidence" value="ECO:0007669"/>
    <property type="project" value="UniProtKB-SubCell"/>
</dbReference>
<dbReference type="InterPro" id="IPR025202">
    <property type="entry name" value="PLD-like_dom"/>
</dbReference>
<proteinExistence type="predicted"/>
<name>A0A378R545_9GAMM</name>
<feature type="transmembrane region" description="Helical" evidence="6">
    <location>
        <begin position="43"/>
        <end position="64"/>
    </location>
</feature>
<feature type="transmembrane region" description="Helical" evidence="6">
    <location>
        <begin position="12"/>
        <end position="31"/>
    </location>
</feature>
<accession>A0A378R545</accession>